<evidence type="ECO:0000313" key="1">
    <source>
        <dbReference type="EMBL" id="CAD9684907.1"/>
    </source>
</evidence>
<dbReference type="SUPFAM" id="SSF55486">
    <property type="entry name" value="Metalloproteases ('zincins'), catalytic domain"/>
    <property type="match status" value="1"/>
</dbReference>
<accession>A0A7S2WF39</accession>
<reference evidence="1" key="1">
    <citation type="submission" date="2021-01" db="EMBL/GenBank/DDBJ databases">
        <authorList>
            <person name="Corre E."/>
            <person name="Pelletier E."/>
            <person name="Niang G."/>
            <person name="Scheremetjew M."/>
            <person name="Finn R."/>
            <person name="Kale V."/>
            <person name="Holt S."/>
            <person name="Cochrane G."/>
            <person name="Meng A."/>
            <person name="Brown T."/>
            <person name="Cohen L."/>
        </authorList>
    </citation>
    <scope>NUCLEOTIDE SEQUENCE</scope>
    <source>
        <strain evidence="1">NY070348D</strain>
    </source>
</reference>
<dbReference type="AlphaFoldDB" id="A0A7S2WF39"/>
<sequence length="451" mass="51653">MGWLVKVGLMVGCFGHPGALLAQAWFFRLDSMEHSLEEDSLVVKFNLQNTTKIIRLQRAEDLYSEHTKIHYSADKVHQTFDEGNLGAESVYEVFLENGEYILGMLIPGPGGNHIKLTLDTEDNEFEIGHHTTFRKEIGDESFKRRLEDSKDWDSIDSGHGYYITDTLVEDELGSCGDDVVEEDGQHIQEGRMRKLGEMARDQITSNVEKLSAKACRDLSGVVRPDQFAFYPGCYPNDHRLHVAEIGIATTKAFYEHHDRSFSKVRAYVENIVRYSSYIFQIQFNIKIKILHLRIAGDKIPKNWDKMFRYSNVDGTCPRSRTIYDRVYNWTKKLPKQARASHWHLMHRCANTNNGWARVRSFCKPGGSAISRSGSTRVFLHEIGHAMGGMRHSFENGKYETGGYMSYGSSYLPGTNKRRFNPVTRKKEACAHFSSAANNKKCSYFRMIKNVK</sequence>
<dbReference type="InterPro" id="IPR024079">
    <property type="entry name" value="MetalloPept_cat_dom_sf"/>
</dbReference>
<gene>
    <name evidence="1" type="ORF">QSP1433_LOCUS8611</name>
</gene>
<dbReference type="Gene3D" id="3.40.390.10">
    <property type="entry name" value="Collagenase (Catalytic Domain)"/>
    <property type="match status" value="1"/>
</dbReference>
<dbReference type="GO" id="GO:0008237">
    <property type="term" value="F:metallopeptidase activity"/>
    <property type="evidence" value="ECO:0007669"/>
    <property type="project" value="InterPro"/>
</dbReference>
<dbReference type="EMBL" id="HBHK01013704">
    <property type="protein sequence ID" value="CAD9684907.1"/>
    <property type="molecule type" value="Transcribed_RNA"/>
</dbReference>
<dbReference type="Pfam" id="PF13688">
    <property type="entry name" value="Reprolysin_5"/>
    <property type="match status" value="1"/>
</dbReference>
<proteinExistence type="predicted"/>
<protein>
    <submittedName>
        <fullName evidence="1">Uncharacterized protein</fullName>
    </submittedName>
</protein>
<name>A0A7S2WF39_9STRA</name>
<organism evidence="1">
    <name type="scientific">Mucochytrium quahogii</name>
    <dbReference type="NCBI Taxonomy" id="96639"/>
    <lineage>
        <taxon>Eukaryota</taxon>
        <taxon>Sar</taxon>
        <taxon>Stramenopiles</taxon>
        <taxon>Bigyra</taxon>
        <taxon>Labyrinthulomycetes</taxon>
        <taxon>Thraustochytrida</taxon>
        <taxon>Thraustochytriidae</taxon>
        <taxon>Mucochytrium</taxon>
    </lineage>
</organism>